<dbReference type="RefSeq" id="WP_166650431.1">
    <property type="nucleotide sequence ID" value="NZ_CP140255.1"/>
</dbReference>
<keyword evidence="3" id="KW-0282">Flagellum</keyword>
<name>A0ABZ0YNU7_9GAMM</name>
<dbReference type="EMBL" id="CP140255">
    <property type="protein sequence ID" value="WQH12986.1"/>
    <property type="molecule type" value="Genomic_DNA"/>
</dbReference>
<dbReference type="Proteomes" id="UP001324794">
    <property type="component" value="Chromosome"/>
</dbReference>
<gene>
    <name evidence="3" type="ORF">SR894_00195</name>
</gene>
<protein>
    <submittedName>
        <fullName evidence="3">Flagellar hook-length control protein FliK</fullName>
    </submittedName>
</protein>
<feature type="region of interest" description="Disordered" evidence="1">
    <location>
        <begin position="272"/>
        <end position="298"/>
    </location>
</feature>
<feature type="region of interest" description="Disordered" evidence="1">
    <location>
        <begin position="27"/>
        <end position="93"/>
    </location>
</feature>
<keyword evidence="4" id="KW-1185">Reference proteome</keyword>
<feature type="domain" description="Flagellar hook-length control protein-like C-terminal" evidence="2">
    <location>
        <begin position="369"/>
        <end position="438"/>
    </location>
</feature>
<sequence>MSGITPLIDTLLHQVLGRQGEVSLQRALSQPVKPVSPGEGPRAVMGDANLDGRASTSPLGDLKRLPHPLDGGRTLPRGEAQPSPTGSTQTHFSPAARTIADVLLRFPAPPSVMRPEAPLITSQETPAASTVATRLEASIRDSGLFYESHLKRWFQGEGTRQQLMNQPQMQSGSRPLGSLLSTGLGVAPSASSPLAVTTSSSAPPVAQAPAQLGMVLPPLALPPLGRGGMAILPNMPLIPVSHEQGLAARGAGAGYFLPTGSTGSAVQAVASPPASQMSTNPGQTSPALGEVRDSQQVRGELSHAREITELMGNRPTREVVHESLQSLVRQQLEMLVMPTIRWEGDVWAGIFMALVINLPTREEGAEGKQQEGEPEGGWRSDMQLEVPNLGAFNASLWLYRNVLSIDFTTESTHVYQRIDAGLPALEKRLSALDLQKVQLRARYVEAEAPHGHAG</sequence>
<dbReference type="Pfam" id="PF02120">
    <property type="entry name" value="Flg_hook"/>
    <property type="match status" value="1"/>
</dbReference>
<reference evidence="3 4" key="1">
    <citation type="submission" date="2023-11" db="EMBL/GenBank/DDBJ databases">
        <title>MicrobeMod: A computational toolkit for identifying prokaryotic methylation and restriction-modification with nanopore sequencing.</title>
        <authorList>
            <person name="Crits-Christoph A."/>
            <person name="Kang S.C."/>
            <person name="Lee H."/>
            <person name="Ostrov N."/>
        </authorList>
    </citation>
    <scope>NUCLEOTIDE SEQUENCE [LARGE SCALE GENOMIC DNA]</scope>
    <source>
        <strain evidence="3 4">ATCC BAA-805</strain>
    </source>
</reference>
<accession>A0ABZ0YNU7</accession>
<organism evidence="3 4">
    <name type="scientific">Vreelandella neptunia</name>
    <dbReference type="NCBI Taxonomy" id="115551"/>
    <lineage>
        <taxon>Bacteria</taxon>
        <taxon>Pseudomonadati</taxon>
        <taxon>Pseudomonadota</taxon>
        <taxon>Gammaproteobacteria</taxon>
        <taxon>Oceanospirillales</taxon>
        <taxon>Halomonadaceae</taxon>
        <taxon>Vreelandella</taxon>
    </lineage>
</organism>
<feature type="compositionally biased region" description="Polar residues" evidence="1">
    <location>
        <begin position="277"/>
        <end position="286"/>
    </location>
</feature>
<evidence type="ECO:0000313" key="4">
    <source>
        <dbReference type="Proteomes" id="UP001324794"/>
    </source>
</evidence>
<keyword evidence="3" id="KW-0969">Cilium</keyword>
<evidence type="ECO:0000313" key="3">
    <source>
        <dbReference type="EMBL" id="WQH12986.1"/>
    </source>
</evidence>
<evidence type="ECO:0000256" key="1">
    <source>
        <dbReference type="SAM" id="MobiDB-lite"/>
    </source>
</evidence>
<feature type="compositionally biased region" description="Polar residues" evidence="1">
    <location>
        <begin position="82"/>
        <end position="92"/>
    </location>
</feature>
<proteinExistence type="predicted"/>
<evidence type="ECO:0000259" key="2">
    <source>
        <dbReference type="Pfam" id="PF02120"/>
    </source>
</evidence>
<keyword evidence="3" id="KW-0966">Cell projection</keyword>
<dbReference type="InterPro" id="IPR021136">
    <property type="entry name" value="Flagellar_hook_control-like_C"/>
</dbReference>